<accession>A0A1Q4L5K1</accession>
<reference evidence="1 2" key="1">
    <citation type="submission" date="2016-11" db="EMBL/GenBank/DDBJ databases">
        <title>Identification of Bacillus cereus isolated from egg-white.</title>
        <authorList>
            <person name="Soni A."/>
            <person name="Oey I."/>
            <person name="Silcock P."/>
            <person name="Bremer P."/>
        </authorList>
    </citation>
    <scope>NUCLEOTIDE SEQUENCE [LARGE SCALE GENOMIC DNA]</scope>
    <source>
        <strain evidence="1 2">NZAS03</strain>
    </source>
</reference>
<dbReference type="Proteomes" id="UP000186535">
    <property type="component" value="Unassembled WGS sequence"/>
</dbReference>
<organism evidence="1 2">
    <name type="scientific">Bacillus cereus</name>
    <dbReference type="NCBI Taxonomy" id="1396"/>
    <lineage>
        <taxon>Bacteria</taxon>
        <taxon>Bacillati</taxon>
        <taxon>Bacillota</taxon>
        <taxon>Bacilli</taxon>
        <taxon>Bacillales</taxon>
        <taxon>Bacillaceae</taxon>
        <taxon>Bacillus</taxon>
        <taxon>Bacillus cereus group</taxon>
    </lineage>
</organism>
<gene>
    <name evidence="1" type="ORF">BJR07_27330</name>
</gene>
<protein>
    <submittedName>
        <fullName evidence="1">Uncharacterized protein</fullName>
    </submittedName>
</protein>
<dbReference type="EMBL" id="MPON01000019">
    <property type="protein sequence ID" value="OKA32633.1"/>
    <property type="molecule type" value="Genomic_DNA"/>
</dbReference>
<dbReference type="AlphaFoldDB" id="A0A1Q4L5K1"/>
<evidence type="ECO:0000313" key="1">
    <source>
        <dbReference type="EMBL" id="OKA32633.1"/>
    </source>
</evidence>
<comment type="caution">
    <text evidence="1">The sequence shown here is derived from an EMBL/GenBank/DDBJ whole genome shotgun (WGS) entry which is preliminary data.</text>
</comment>
<proteinExistence type="predicted"/>
<evidence type="ECO:0000313" key="2">
    <source>
        <dbReference type="Proteomes" id="UP000186535"/>
    </source>
</evidence>
<dbReference type="RefSeq" id="WP_073519076.1">
    <property type="nucleotide sequence ID" value="NZ_MPOM01000006.1"/>
</dbReference>
<name>A0A1Q4L5K1_BACCE</name>
<sequence>MRQIKVVLEKDFYHCPKKEMDEMKEHEKQYIDSQKKGKRYNWTKRKPAYTHCEECGKELWIWDDYGQRHGVCNQTCYMHFVGMSWADFI</sequence>